<sequence length="470" mass="49692">MTSCVRSCNPVRVLIFIPFVRRLDDFLGPPSSVIPSQFAGQQHQFLAPNRQYRVTPPDVSSTPTPPPRSPSEYDAGGGHTTTAATFERSSVRSVTVPSRPRTLVGPGVPSSPLSPTAARPSSFQDMRTLGQRASGASLSSSSSTMNAAADFSTATRSAARSWTPQSQAMAPEIAVPQPAYPLQRPQIELERPLPQQTHENDQGTAGFSLTRAVAVAALEAQERVGSAAGTSSSLPVPGGEARQGTSQRTSPKRHKAAPKDEEESIEKERPSHGKGDSPKRKPRTSAGRKRSGDNVRGQSSGSGSPAQQAINRQIQQLSIDIPSSFAGQTSGFLSPGPSSSPTHTRLSPSGGLGQHGVGVASSSATRRESGVGSATVSPSASNIREEPRDEDEDAMDEDTDEGVSPADSKTTSKGKGKATANWDGDDKDYEFSIGGTPPRGDREKREKISIACSFCRSKLSFCLFIRISRV</sequence>
<evidence type="ECO:0000313" key="3">
    <source>
        <dbReference type="Proteomes" id="UP000053477"/>
    </source>
</evidence>
<gene>
    <name evidence="2" type="ORF">SCHPADRAFT_388049</name>
</gene>
<reference evidence="2 3" key="1">
    <citation type="submission" date="2015-04" db="EMBL/GenBank/DDBJ databases">
        <title>Complete genome sequence of Schizopora paradoxa KUC8140, a cosmopolitan wood degrader in East Asia.</title>
        <authorList>
            <consortium name="DOE Joint Genome Institute"/>
            <person name="Min B."/>
            <person name="Park H."/>
            <person name="Jang Y."/>
            <person name="Kim J.-J."/>
            <person name="Kim K.H."/>
            <person name="Pangilinan J."/>
            <person name="Lipzen A."/>
            <person name="Riley R."/>
            <person name="Grigoriev I.V."/>
            <person name="Spatafora J.W."/>
            <person name="Choi I.-G."/>
        </authorList>
    </citation>
    <scope>NUCLEOTIDE SEQUENCE [LARGE SCALE GENOMIC DNA]</scope>
    <source>
        <strain evidence="2 3">KUC8140</strain>
    </source>
</reference>
<keyword evidence="3" id="KW-1185">Reference proteome</keyword>
<dbReference type="Proteomes" id="UP000053477">
    <property type="component" value="Unassembled WGS sequence"/>
</dbReference>
<feature type="region of interest" description="Disordered" evidence="1">
    <location>
        <begin position="225"/>
        <end position="445"/>
    </location>
</feature>
<feature type="compositionally biased region" description="Low complexity" evidence="1">
    <location>
        <begin position="408"/>
        <end position="420"/>
    </location>
</feature>
<name>A0A0H2RM86_9AGAM</name>
<feature type="compositionally biased region" description="Basic residues" evidence="1">
    <location>
        <begin position="280"/>
        <end position="289"/>
    </location>
</feature>
<accession>A0A0H2RM86</accession>
<feature type="compositionally biased region" description="Polar residues" evidence="1">
    <location>
        <begin position="372"/>
        <end position="382"/>
    </location>
</feature>
<evidence type="ECO:0000256" key="1">
    <source>
        <dbReference type="SAM" id="MobiDB-lite"/>
    </source>
</evidence>
<dbReference type="AlphaFoldDB" id="A0A0H2RM86"/>
<evidence type="ECO:0000313" key="2">
    <source>
        <dbReference type="EMBL" id="KLO12984.1"/>
    </source>
</evidence>
<organism evidence="2 3">
    <name type="scientific">Schizopora paradoxa</name>
    <dbReference type="NCBI Taxonomy" id="27342"/>
    <lineage>
        <taxon>Eukaryota</taxon>
        <taxon>Fungi</taxon>
        <taxon>Dikarya</taxon>
        <taxon>Basidiomycota</taxon>
        <taxon>Agaricomycotina</taxon>
        <taxon>Agaricomycetes</taxon>
        <taxon>Hymenochaetales</taxon>
        <taxon>Schizoporaceae</taxon>
        <taxon>Schizopora</taxon>
    </lineage>
</organism>
<feature type="compositionally biased region" description="Low complexity" evidence="1">
    <location>
        <begin position="91"/>
        <end position="115"/>
    </location>
</feature>
<protein>
    <submittedName>
        <fullName evidence="2">Uncharacterized protein</fullName>
    </submittedName>
</protein>
<dbReference type="EMBL" id="KQ085967">
    <property type="protein sequence ID" value="KLO12984.1"/>
    <property type="molecule type" value="Genomic_DNA"/>
</dbReference>
<feature type="compositionally biased region" description="Acidic residues" evidence="1">
    <location>
        <begin position="388"/>
        <end position="401"/>
    </location>
</feature>
<feature type="compositionally biased region" description="Basic and acidic residues" evidence="1">
    <location>
        <begin position="266"/>
        <end position="279"/>
    </location>
</feature>
<feature type="compositionally biased region" description="Low complexity" evidence="1">
    <location>
        <begin position="297"/>
        <end position="309"/>
    </location>
</feature>
<feature type="region of interest" description="Disordered" evidence="1">
    <location>
        <begin position="53"/>
        <end position="122"/>
    </location>
</feature>
<dbReference type="InParanoid" id="A0A0H2RM86"/>
<feature type="compositionally biased region" description="Low complexity" evidence="1">
    <location>
        <begin position="53"/>
        <end position="62"/>
    </location>
</feature>
<proteinExistence type="predicted"/>